<dbReference type="SFLD" id="SFLDG01017">
    <property type="entry name" value="Polyprenyl_Transferase_Like"/>
    <property type="match status" value="1"/>
</dbReference>
<accession>A0AAI8BBM1</accession>
<name>A0AAI8BBM1_9BURK</name>
<feature type="region of interest" description="Disordered" evidence="8">
    <location>
        <begin position="1"/>
        <end position="24"/>
    </location>
</feature>
<sequence>MNADIAKTADYGPTADDFPVEPPSARSLDIDGWTKAAIRQTETALDRLLPPDDAPPSDLHAAMRYAVFGGGKRLRPLLCHAAGELVDASRDVLAPVSAAIEMIHVFSLIQDDLPAMDNDDTRHGKPSLHTKYDVATALLACDGLISQAFLTLSEIPLPTDGRVALAHELASSIGSSGLTGGQYIDLTSVGTHLNREELERMHRMKTGALIRASVRMGVLCGSGCRTESSAAWNAMGEYGNLLGLAYQVVDDILDSTSDLSTLGKTAGKDAQVNKPTYVTMLGLDASRAWAHWLADEALAALAPFNAKADFLREMIGRVVRRLS</sequence>
<dbReference type="InterPro" id="IPR033749">
    <property type="entry name" value="Polyprenyl_synt_CS"/>
</dbReference>
<dbReference type="PANTHER" id="PTHR43281:SF1">
    <property type="entry name" value="FARNESYL DIPHOSPHATE SYNTHASE"/>
    <property type="match status" value="1"/>
</dbReference>
<dbReference type="GeneID" id="60551248"/>
<dbReference type="GO" id="GO:0005737">
    <property type="term" value="C:cytoplasm"/>
    <property type="evidence" value="ECO:0007669"/>
    <property type="project" value="UniProtKB-ARBA"/>
</dbReference>
<dbReference type="GO" id="GO:0016114">
    <property type="term" value="P:terpenoid biosynthetic process"/>
    <property type="evidence" value="ECO:0007669"/>
    <property type="project" value="UniProtKB-ARBA"/>
</dbReference>
<dbReference type="InterPro" id="IPR008949">
    <property type="entry name" value="Isoprenoid_synthase_dom_sf"/>
</dbReference>
<evidence type="ECO:0000256" key="6">
    <source>
        <dbReference type="ARBA" id="ARBA00023229"/>
    </source>
</evidence>
<comment type="cofactor">
    <cofactor evidence="1">
        <name>Mg(2+)</name>
        <dbReference type="ChEBI" id="CHEBI:18420"/>
    </cofactor>
</comment>
<keyword evidence="5" id="KW-0460">Magnesium</keyword>
<dbReference type="EMBL" id="CP008727">
    <property type="protein sequence ID" value="AIO69173.1"/>
    <property type="molecule type" value="Genomic_DNA"/>
</dbReference>
<evidence type="ECO:0000256" key="8">
    <source>
        <dbReference type="SAM" id="MobiDB-lite"/>
    </source>
</evidence>
<evidence type="ECO:0000256" key="1">
    <source>
        <dbReference type="ARBA" id="ARBA00001946"/>
    </source>
</evidence>
<evidence type="ECO:0000256" key="3">
    <source>
        <dbReference type="ARBA" id="ARBA00022679"/>
    </source>
</evidence>
<dbReference type="CDD" id="cd00685">
    <property type="entry name" value="Trans_IPPS_HT"/>
    <property type="match status" value="1"/>
</dbReference>
<evidence type="ECO:0000256" key="2">
    <source>
        <dbReference type="ARBA" id="ARBA00006706"/>
    </source>
</evidence>
<dbReference type="PANTHER" id="PTHR43281">
    <property type="entry name" value="FARNESYL DIPHOSPHATE SYNTHASE"/>
    <property type="match status" value="1"/>
</dbReference>
<keyword evidence="4" id="KW-0479">Metal-binding</keyword>
<dbReference type="FunFam" id="1.10.600.10:FF:000001">
    <property type="entry name" value="Geranylgeranyl diphosphate synthase"/>
    <property type="match status" value="1"/>
</dbReference>
<dbReference type="InterPro" id="IPR053378">
    <property type="entry name" value="Prenyl_diphosphate_synthase"/>
</dbReference>
<proteinExistence type="inferred from homology"/>
<dbReference type="NCBIfam" id="NF045485">
    <property type="entry name" value="FPPsyn"/>
    <property type="match status" value="1"/>
</dbReference>
<dbReference type="Pfam" id="PF00348">
    <property type="entry name" value="polyprenyl_synt"/>
    <property type="match status" value="1"/>
</dbReference>
<organism evidence="9 10">
    <name type="scientific">Burkholderia oklahomensis</name>
    <dbReference type="NCBI Taxonomy" id="342113"/>
    <lineage>
        <taxon>Bacteria</taxon>
        <taxon>Pseudomonadati</taxon>
        <taxon>Pseudomonadota</taxon>
        <taxon>Betaproteobacteria</taxon>
        <taxon>Burkholderiales</taxon>
        <taxon>Burkholderiaceae</taxon>
        <taxon>Burkholderia</taxon>
        <taxon>pseudomallei group</taxon>
    </lineage>
</organism>
<dbReference type="SUPFAM" id="SSF48576">
    <property type="entry name" value="Terpenoid synthases"/>
    <property type="match status" value="1"/>
</dbReference>
<keyword evidence="10" id="KW-1185">Reference proteome</keyword>
<dbReference type="AlphaFoldDB" id="A0AAI8BBM1"/>
<evidence type="ECO:0000256" key="7">
    <source>
        <dbReference type="RuleBase" id="RU004466"/>
    </source>
</evidence>
<dbReference type="Gene3D" id="1.10.600.10">
    <property type="entry name" value="Farnesyl Diphosphate Synthase"/>
    <property type="match status" value="1"/>
</dbReference>
<keyword evidence="6" id="KW-0414">Isoprene biosynthesis</keyword>
<comment type="similarity">
    <text evidence="2 7">Belongs to the FPP/GGPP synthase family.</text>
</comment>
<dbReference type="GO" id="GO:0004659">
    <property type="term" value="F:prenyltransferase activity"/>
    <property type="evidence" value="ECO:0007669"/>
    <property type="project" value="InterPro"/>
</dbReference>
<dbReference type="RefSeq" id="WP_025990241.1">
    <property type="nucleotide sequence ID" value="NZ_CADEQG010000002.1"/>
</dbReference>
<evidence type="ECO:0000256" key="5">
    <source>
        <dbReference type="ARBA" id="ARBA00022842"/>
    </source>
</evidence>
<evidence type="ECO:0000256" key="4">
    <source>
        <dbReference type="ARBA" id="ARBA00022723"/>
    </source>
</evidence>
<dbReference type="PROSITE" id="PS00444">
    <property type="entry name" value="POLYPRENYL_SYNTHASE_2"/>
    <property type="match status" value="1"/>
</dbReference>
<dbReference type="Proteomes" id="UP000029424">
    <property type="component" value="Chromosome 2"/>
</dbReference>
<protein>
    <submittedName>
        <fullName evidence="9">Polyprenyl synthetase family protein</fullName>
    </submittedName>
</protein>
<dbReference type="InterPro" id="IPR000092">
    <property type="entry name" value="Polyprenyl_synt"/>
</dbReference>
<dbReference type="SFLD" id="SFLDS00005">
    <property type="entry name" value="Isoprenoid_Synthase_Type_I"/>
    <property type="match status" value="1"/>
</dbReference>
<dbReference type="GO" id="GO:0046872">
    <property type="term" value="F:metal ion binding"/>
    <property type="evidence" value="ECO:0007669"/>
    <property type="project" value="UniProtKB-KW"/>
</dbReference>
<evidence type="ECO:0000313" key="9">
    <source>
        <dbReference type="EMBL" id="AIO69173.1"/>
    </source>
</evidence>
<reference evidence="9 10" key="1">
    <citation type="submission" date="2014-06" db="EMBL/GenBank/DDBJ databases">
        <authorList>
            <person name="Bishop-Lilly K.A."/>
            <person name="Broomall S.M."/>
            <person name="Chain P.S."/>
            <person name="Chertkov O."/>
            <person name="Coyne S.R."/>
            <person name="Daligault H.E."/>
            <person name="Davenport K.W."/>
            <person name="Erkkila T."/>
            <person name="Frey K.G."/>
            <person name="Gibbons H.S."/>
            <person name="Gu W."/>
            <person name="Jaissle J."/>
            <person name="Johnson S.L."/>
            <person name="Koroleva G.I."/>
            <person name="Ladner J.T."/>
            <person name="Lo C.-C."/>
            <person name="Minogue T.D."/>
            <person name="Munk C."/>
            <person name="Palacios G.F."/>
            <person name="Redden C.L."/>
            <person name="Rosenzweig C.N."/>
            <person name="Scholz M.B."/>
            <person name="Teshima H."/>
            <person name="Xu Y."/>
        </authorList>
    </citation>
    <scope>NUCLEOTIDE SEQUENCE [LARGE SCALE GENOMIC DNA]</scope>
    <source>
        <strain evidence="9 10">EO147</strain>
    </source>
</reference>
<keyword evidence="3 7" id="KW-0808">Transferase</keyword>
<dbReference type="KEGG" id="bok:DM82_5425"/>
<gene>
    <name evidence="9" type="ORF">DM82_5425</name>
</gene>
<evidence type="ECO:0000313" key="10">
    <source>
        <dbReference type="Proteomes" id="UP000029424"/>
    </source>
</evidence>